<reference evidence="1 2" key="1">
    <citation type="journal article" date="2014" name="Genome Biol. Evol.">
        <title>The genome of the myxosporean Thelohanellus kitauei shows adaptations to nutrient acquisition within its fish host.</title>
        <authorList>
            <person name="Yang Y."/>
            <person name="Xiong J."/>
            <person name="Zhou Z."/>
            <person name="Huo F."/>
            <person name="Miao W."/>
            <person name="Ran C."/>
            <person name="Liu Y."/>
            <person name="Zhang J."/>
            <person name="Feng J."/>
            <person name="Wang M."/>
            <person name="Wang M."/>
            <person name="Wang L."/>
            <person name="Yao B."/>
        </authorList>
    </citation>
    <scope>NUCLEOTIDE SEQUENCE [LARGE SCALE GENOMIC DNA]</scope>
    <source>
        <strain evidence="1">Wuqing</strain>
    </source>
</reference>
<dbReference type="EMBL" id="JWZT01003673">
    <property type="protein sequence ID" value="KII65894.1"/>
    <property type="molecule type" value="Genomic_DNA"/>
</dbReference>
<dbReference type="AlphaFoldDB" id="A0A0C2IKG4"/>
<proteinExistence type="predicted"/>
<protein>
    <submittedName>
        <fullName evidence="1">Uncharacterized protein</fullName>
    </submittedName>
</protein>
<evidence type="ECO:0000313" key="1">
    <source>
        <dbReference type="EMBL" id="KII65894.1"/>
    </source>
</evidence>
<comment type="caution">
    <text evidence="1">The sequence shown here is derived from an EMBL/GenBank/DDBJ whole genome shotgun (WGS) entry which is preliminary data.</text>
</comment>
<gene>
    <name evidence="1" type="ORF">RF11_03288</name>
</gene>
<keyword evidence="2" id="KW-1185">Reference proteome</keyword>
<sequence>MAVNGLTEPTSSLQIENMSLELPNNDFGFQKHPDLETFNNGDQLMLLQSYSACRQDQPDRLMFELVVFLINMYFHRIAKNRAAFALLTHKSMCILSKSETQKLSELQDLMDSGLHFVTQNLFTKSQFEEAKLNISQKENWIQSFDKSRPLLSNIKMLNLCDPDSWRVYIQNVIQIIVEHPDFLDYV</sequence>
<name>A0A0C2IKG4_THEKT</name>
<organism evidence="1 2">
    <name type="scientific">Thelohanellus kitauei</name>
    <name type="common">Myxosporean</name>
    <dbReference type="NCBI Taxonomy" id="669202"/>
    <lineage>
        <taxon>Eukaryota</taxon>
        <taxon>Metazoa</taxon>
        <taxon>Cnidaria</taxon>
        <taxon>Myxozoa</taxon>
        <taxon>Myxosporea</taxon>
        <taxon>Bivalvulida</taxon>
        <taxon>Platysporina</taxon>
        <taxon>Myxobolidae</taxon>
        <taxon>Thelohanellus</taxon>
    </lineage>
</organism>
<dbReference type="Proteomes" id="UP000031668">
    <property type="component" value="Unassembled WGS sequence"/>
</dbReference>
<accession>A0A0C2IKG4</accession>
<evidence type="ECO:0000313" key="2">
    <source>
        <dbReference type="Proteomes" id="UP000031668"/>
    </source>
</evidence>